<name>Q2NCC0_ERYLH</name>
<dbReference type="InterPro" id="IPR011047">
    <property type="entry name" value="Quinoprotein_ADH-like_sf"/>
</dbReference>
<dbReference type="Pfam" id="PF13360">
    <property type="entry name" value="PQQ_2"/>
    <property type="match status" value="1"/>
</dbReference>
<gene>
    <name evidence="2" type="ordered locus">ELI_02895</name>
</gene>
<evidence type="ECO:0000313" key="2">
    <source>
        <dbReference type="EMBL" id="ABC62671.1"/>
    </source>
</evidence>
<dbReference type="STRING" id="314225.ELI_02895"/>
<dbReference type="InterPro" id="IPR018391">
    <property type="entry name" value="PQQ_b-propeller_rpt"/>
</dbReference>
<dbReference type="EMBL" id="CP000157">
    <property type="protein sequence ID" value="ABC62671.1"/>
    <property type="molecule type" value="Genomic_DNA"/>
</dbReference>
<protein>
    <recommendedName>
        <fullName evidence="1">Pyrrolo-quinoline quinone repeat domain-containing protein</fullName>
    </recommendedName>
</protein>
<dbReference type="eggNOG" id="COG1520">
    <property type="taxonomic scope" value="Bacteria"/>
</dbReference>
<dbReference type="PANTHER" id="PTHR34512:SF30">
    <property type="entry name" value="OUTER MEMBRANE PROTEIN ASSEMBLY FACTOR BAMB"/>
    <property type="match status" value="1"/>
</dbReference>
<dbReference type="HOGENOM" id="CLU_027480_3_0_5"/>
<reference evidence="3" key="1">
    <citation type="journal article" date="2009" name="J. Bacteriol.">
        <title>Complete genome sequence of Erythrobacter litoralis HTCC2594.</title>
        <authorList>
            <person name="Oh H.M."/>
            <person name="Giovannoni S.J."/>
            <person name="Ferriera S."/>
            <person name="Johnson J."/>
            <person name="Cho J.C."/>
        </authorList>
    </citation>
    <scope>NUCLEOTIDE SEQUENCE [LARGE SCALE GENOMIC DNA]</scope>
    <source>
        <strain evidence="3">HTCC2594</strain>
    </source>
</reference>
<evidence type="ECO:0000259" key="1">
    <source>
        <dbReference type="Pfam" id="PF13360"/>
    </source>
</evidence>
<keyword evidence="3" id="KW-1185">Reference proteome</keyword>
<evidence type="ECO:0000313" key="3">
    <source>
        <dbReference type="Proteomes" id="UP000008808"/>
    </source>
</evidence>
<dbReference type="SMART" id="SM00564">
    <property type="entry name" value="PQQ"/>
    <property type="match status" value="7"/>
</dbReference>
<dbReference type="PANTHER" id="PTHR34512">
    <property type="entry name" value="CELL SURFACE PROTEIN"/>
    <property type="match status" value="1"/>
</dbReference>
<dbReference type="Gene3D" id="2.130.10.10">
    <property type="entry name" value="YVTN repeat-like/Quinoprotein amine dehydrogenase"/>
    <property type="match status" value="1"/>
</dbReference>
<organism evidence="2 3">
    <name type="scientific">Erythrobacter litoralis (strain HTCC2594)</name>
    <dbReference type="NCBI Taxonomy" id="314225"/>
    <lineage>
        <taxon>Bacteria</taxon>
        <taxon>Pseudomonadati</taxon>
        <taxon>Pseudomonadota</taxon>
        <taxon>Alphaproteobacteria</taxon>
        <taxon>Sphingomonadales</taxon>
        <taxon>Erythrobacteraceae</taxon>
        <taxon>Erythrobacter/Porphyrobacter group</taxon>
        <taxon>Erythrobacter</taxon>
    </lineage>
</organism>
<dbReference type="InterPro" id="IPR015943">
    <property type="entry name" value="WD40/YVTN_repeat-like_dom_sf"/>
</dbReference>
<accession>Q2NCC0</accession>
<sequence>MGTTGLDRKNSMMATKRGFAQDFAHRLMLKAGAAAMLALSVGACSGGLFGGGDDDTTPTLGNRVPVLSRIETGAQVDPSLAGTAVVLPPAQVNSEWTMAGGNAAKSYGHLAISDNPTRAWSAEIAGASNRLRFGAAPVVGGGSLFAVDTDGVVHAFDATSGARRWQHRLDVDKDARKSAFGGGAAYAGGRVYATNGVGEVVALNAENGAELWKVKPAGPLRGSPTLAFNLVIVMTQDNQVIALDANDGAIEWQESGSQAQSGLFGVASPAAAQGSVIAGYSSGELSAYRYENGRTLWADALARTSISTSVGSLTDIDADPIIDGGRVYALGQGGRMAAYELVTGQRVWELNLAGVSTPAIAGEWIFTLTDDARMLAIARGTGRVRWITQLARFKDEEDRDGPIFWTGPVLAGNSLYVASSEGEIWRLSTGEGSAQLFQDIKEPVSVPPIVANRTLYILDDSGTIHAYR</sequence>
<feature type="domain" description="Pyrrolo-quinoline quinone repeat" evidence="1">
    <location>
        <begin position="150"/>
        <end position="388"/>
    </location>
</feature>
<dbReference type="AlphaFoldDB" id="Q2NCC0"/>
<proteinExistence type="predicted"/>
<dbReference type="KEGG" id="eli:ELI_02895"/>
<dbReference type="Proteomes" id="UP000008808">
    <property type="component" value="Chromosome"/>
</dbReference>
<dbReference type="InterPro" id="IPR002372">
    <property type="entry name" value="PQQ_rpt_dom"/>
</dbReference>
<dbReference type="SUPFAM" id="SSF50998">
    <property type="entry name" value="Quinoprotein alcohol dehydrogenase-like"/>
    <property type="match status" value="1"/>
</dbReference>